<evidence type="ECO:0000259" key="3">
    <source>
        <dbReference type="Pfam" id="PF04755"/>
    </source>
</evidence>
<protein>
    <recommendedName>
        <fullName evidence="3">Plastid lipid-associated protein/fibrillin conserved domain-containing protein</fullName>
    </recommendedName>
</protein>
<gene>
    <name evidence="4" type="ORF">GpartN1_g7368.t1</name>
</gene>
<dbReference type="PANTHER" id="PTHR31906">
    <property type="entry name" value="PLASTID-LIPID-ASSOCIATED PROTEIN 4, CHLOROPLASTIC-RELATED"/>
    <property type="match status" value="1"/>
</dbReference>
<organism evidence="4 5">
    <name type="scientific">Galdieria partita</name>
    <dbReference type="NCBI Taxonomy" id="83374"/>
    <lineage>
        <taxon>Eukaryota</taxon>
        <taxon>Rhodophyta</taxon>
        <taxon>Bangiophyceae</taxon>
        <taxon>Galdieriales</taxon>
        <taxon>Galdieriaceae</taxon>
        <taxon>Galdieria</taxon>
    </lineage>
</organism>
<keyword evidence="2" id="KW-0934">Plastid</keyword>
<dbReference type="Proteomes" id="UP001061958">
    <property type="component" value="Unassembled WGS sequence"/>
</dbReference>
<dbReference type="EMBL" id="BQMJ01000071">
    <property type="protein sequence ID" value="GJQ15577.1"/>
    <property type="molecule type" value="Genomic_DNA"/>
</dbReference>
<dbReference type="GO" id="GO:0009536">
    <property type="term" value="C:plastid"/>
    <property type="evidence" value="ECO:0007669"/>
    <property type="project" value="UniProtKB-SubCell"/>
</dbReference>
<accession>A0A9C7UUG3</accession>
<keyword evidence="5" id="KW-1185">Reference proteome</keyword>
<dbReference type="InterPro" id="IPR006843">
    <property type="entry name" value="PAP/fibrillin_dom"/>
</dbReference>
<dbReference type="Pfam" id="PF04755">
    <property type="entry name" value="PAP_fibrillin"/>
    <property type="match status" value="2"/>
</dbReference>
<name>A0A9C7UUG3_9RHOD</name>
<comment type="subcellular location">
    <subcellularLocation>
        <location evidence="1">Plastid</location>
    </subcellularLocation>
</comment>
<evidence type="ECO:0000256" key="1">
    <source>
        <dbReference type="ARBA" id="ARBA00004474"/>
    </source>
</evidence>
<dbReference type="InterPro" id="IPR039633">
    <property type="entry name" value="PAP"/>
</dbReference>
<proteinExistence type="predicted"/>
<dbReference type="OrthoDB" id="189024at2759"/>
<evidence type="ECO:0000313" key="4">
    <source>
        <dbReference type="EMBL" id="GJQ15577.1"/>
    </source>
</evidence>
<dbReference type="AlphaFoldDB" id="A0A9C7UUG3"/>
<feature type="domain" description="Plastid lipid-associated protein/fibrillin conserved" evidence="3">
    <location>
        <begin position="81"/>
        <end position="208"/>
    </location>
</feature>
<evidence type="ECO:0000313" key="5">
    <source>
        <dbReference type="Proteomes" id="UP001061958"/>
    </source>
</evidence>
<evidence type="ECO:0000256" key="2">
    <source>
        <dbReference type="ARBA" id="ARBA00022640"/>
    </source>
</evidence>
<comment type="caution">
    <text evidence="4">The sequence shown here is derived from an EMBL/GenBank/DDBJ whole genome shotgun (WGS) entry which is preliminary data.</text>
</comment>
<sequence length="248" mass="28465">MYHFHMFGCHTSSYYAKYPVYLFVTTMCCKEPWVQRSLLSKSRYRRGFTSVGTRPHNICRNLSLRTLGLKATAVSSQITIAQQDLLDYVAPLELGRKALSNSAIRAVVNEKIALLELMNPTPVPVDSQELGGKWRLVYTDSENILGVSRPRWLQPVGAIYQTIFLDTMQVENAETIQPFGISFDNKVWATFTKSPPKKVFVQFRRFQFGPFGFPAPTNARGFLETTFLDRRMRISRGNRRHVFVLVKE</sequence>
<reference evidence="4" key="2">
    <citation type="submission" date="2022-01" db="EMBL/GenBank/DDBJ databases">
        <authorList>
            <person name="Hirooka S."/>
            <person name="Miyagishima S.Y."/>
        </authorList>
    </citation>
    <scope>NUCLEOTIDE SEQUENCE</scope>
    <source>
        <strain evidence="4">NBRC 102759</strain>
    </source>
</reference>
<reference evidence="4" key="1">
    <citation type="journal article" date="2022" name="Proc. Natl. Acad. Sci. U.S.A.">
        <title>Life cycle and functional genomics of the unicellular red alga Galdieria for elucidating algal and plant evolution and industrial use.</title>
        <authorList>
            <person name="Hirooka S."/>
            <person name="Itabashi T."/>
            <person name="Ichinose T.M."/>
            <person name="Onuma R."/>
            <person name="Fujiwara T."/>
            <person name="Yamashita S."/>
            <person name="Jong L.W."/>
            <person name="Tomita R."/>
            <person name="Iwane A.H."/>
            <person name="Miyagishima S.Y."/>
        </authorList>
    </citation>
    <scope>NUCLEOTIDE SEQUENCE</scope>
    <source>
        <strain evidence="4">NBRC 102759</strain>
    </source>
</reference>
<feature type="domain" description="Plastid lipid-associated protein/fibrillin conserved" evidence="3">
    <location>
        <begin position="213"/>
        <end position="245"/>
    </location>
</feature>